<feature type="domain" description="PX" evidence="5">
    <location>
        <begin position="1"/>
        <end position="127"/>
    </location>
</feature>
<proteinExistence type="predicted"/>
<dbReference type="OrthoDB" id="10255964at2759"/>
<feature type="region of interest" description="Disordered" evidence="3">
    <location>
        <begin position="467"/>
        <end position="486"/>
    </location>
</feature>
<dbReference type="SMART" id="SM00312">
    <property type="entry name" value="PX"/>
    <property type="match status" value="1"/>
</dbReference>
<dbReference type="FunFam" id="3.30.1520.10:FF:000040">
    <property type="entry name" value="NADPH oxidase organizer 1"/>
    <property type="match status" value="1"/>
</dbReference>
<evidence type="ECO:0000259" key="4">
    <source>
        <dbReference type="PROSITE" id="PS50002"/>
    </source>
</evidence>
<feature type="domain" description="SH3" evidence="4">
    <location>
        <begin position="233"/>
        <end position="292"/>
    </location>
</feature>
<evidence type="ECO:0000256" key="3">
    <source>
        <dbReference type="SAM" id="MobiDB-lite"/>
    </source>
</evidence>
<dbReference type="InterPro" id="IPR001452">
    <property type="entry name" value="SH3_domain"/>
</dbReference>
<dbReference type="GO" id="GO:0016176">
    <property type="term" value="F:superoxide-generating NADPH oxidase activator activity"/>
    <property type="evidence" value="ECO:0007669"/>
    <property type="project" value="TreeGrafter"/>
</dbReference>
<dbReference type="InterPro" id="IPR036871">
    <property type="entry name" value="PX_dom_sf"/>
</dbReference>
<dbReference type="Proteomes" id="UP000504617">
    <property type="component" value="Unplaced"/>
</dbReference>
<dbReference type="KEGG" id="tsr:106549550"/>
<dbReference type="SMART" id="SM00326">
    <property type="entry name" value="SH3"/>
    <property type="match status" value="2"/>
</dbReference>
<dbReference type="CDD" id="cd12024">
    <property type="entry name" value="SH3_NoxO1_2"/>
    <property type="match status" value="1"/>
</dbReference>
<dbReference type="GO" id="GO:0005737">
    <property type="term" value="C:cytoplasm"/>
    <property type="evidence" value="ECO:0007669"/>
    <property type="project" value="TreeGrafter"/>
</dbReference>
<dbReference type="InterPro" id="IPR035758">
    <property type="entry name" value="NoxO1_SH3_2"/>
</dbReference>
<dbReference type="AlphaFoldDB" id="A0A6I9YEX3"/>
<dbReference type="PANTHER" id="PTHR15706">
    <property type="entry name" value="SH3 MULTIPLE DOMAIN"/>
    <property type="match status" value="1"/>
</dbReference>
<organism evidence="6 7">
    <name type="scientific">Thamnophis sirtalis</name>
    <dbReference type="NCBI Taxonomy" id="35019"/>
    <lineage>
        <taxon>Eukaryota</taxon>
        <taxon>Metazoa</taxon>
        <taxon>Chordata</taxon>
        <taxon>Craniata</taxon>
        <taxon>Vertebrata</taxon>
        <taxon>Euteleostomi</taxon>
        <taxon>Lepidosauria</taxon>
        <taxon>Squamata</taxon>
        <taxon>Bifurcata</taxon>
        <taxon>Unidentata</taxon>
        <taxon>Episquamata</taxon>
        <taxon>Toxicofera</taxon>
        <taxon>Serpentes</taxon>
        <taxon>Colubroidea</taxon>
        <taxon>Colubridae</taxon>
        <taxon>Natricinae</taxon>
        <taxon>Thamnophis</taxon>
    </lineage>
</organism>
<feature type="compositionally biased region" description="Low complexity" evidence="3">
    <location>
        <begin position="353"/>
        <end position="380"/>
    </location>
</feature>
<reference evidence="7" key="1">
    <citation type="submission" date="2025-08" db="UniProtKB">
        <authorList>
            <consortium name="RefSeq"/>
        </authorList>
    </citation>
    <scope>IDENTIFICATION</scope>
    <source>
        <tissue evidence="7">Skeletal muscle</tissue>
    </source>
</reference>
<feature type="region of interest" description="Disordered" evidence="3">
    <location>
        <begin position="402"/>
        <end position="453"/>
    </location>
</feature>
<name>A0A6I9YEX3_9SAUR</name>
<dbReference type="PANTHER" id="PTHR15706:SF10">
    <property type="entry name" value="NADPH OXIDASE ORGANIZER 1"/>
    <property type="match status" value="1"/>
</dbReference>
<evidence type="ECO:0000313" key="6">
    <source>
        <dbReference type="Proteomes" id="UP000504617"/>
    </source>
</evidence>
<dbReference type="PROSITE" id="PS50002">
    <property type="entry name" value="SH3"/>
    <property type="match status" value="2"/>
</dbReference>
<dbReference type="Pfam" id="PF00787">
    <property type="entry name" value="PX"/>
    <property type="match status" value="1"/>
</dbReference>
<evidence type="ECO:0000256" key="2">
    <source>
        <dbReference type="PROSITE-ProRule" id="PRU00192"/>
    </source>
</evidence>
<feature type="domain" description="SH3" evidence="4">
    <location>
        <begin position="162"/>
        <end position="224"/>
    </location>
</feature>
<dbReference type="RefSeq" id="XP_013922717.1">
    <property type="nucleotide sequence ID" value="XM_014067242.1"/>
</dbReference>
<feature type="compositionally biased region" description="Polar residues" evidence="3">
    <location>
        <begin position="402"/>
        <end position="418"/>
    </location>
</feature>
<dbReference type="GO" id="GO:0042554">
    <property type="term" value="P:superoxide anion generation"/>
    <property type="evidence" value="ECO:0007669"/>
    <property type="project" value="TreeGrafter"/>
</dbReference>
<accession>A0A6I9YEX3</accession>
<dbReference type="GeneID" id="106549550"/>
<dbReference type="SUPFAM" id="SSF64268">
    <property type="entry name" value="PX domain"/>
    <property type="match status" value="1"/>
</dbReference>
<dbReference type="CTD" id="124056"/>
<evidence type="ECO:0000313" key="7">
    <source>
        <dbReference type="RefSeq" id="XP_013922717.1"/>
    </source>
</evidence>
<evidence type="ECO:0000256" key="1">
    <source>
        <dbReference type="ARBA" id="ARBA00022443"/>
    </source>
</evidence>
<dbReference type="InterPro" id="IPR001683">
    <property type="entry name" value="PX_dom"/>
</dbReference>
<keyword evidence="1 2" id="KW-0728">SH3 domain</keyword>
<dbReference type="Pfam" id="PF14604">
    <property type="entry name" value="SH3_9"/>
    <property type="match status" value="1"/>
</dbReference>
<dbReference type="InterPro" id="IPR051228">
    <property type="entry name" value="NADPH_Oxidase/PX-Domain"/>
</dbReference>
<keyword evidence="6" id="KW-1185">Reference proteome</keyword>
<sequence length="486" mass="54224">MGSSRFPVDVTAVGLLKHGRQKISMLSVSWSDQTQVLIYRTFEEFRTLHKGLKRKFPIESGLLKKSDRTLPRFRDANAMLRKNQKLSRCMETLRLLEVYCQELLKTQAKISRGEDVVKFLEAHGQDLEPPFPENSIIVLPSEMGERKKEAPRAPSLTITQPVVSQMYQCVAPFRTQDTQNKPFEATKAEKLEVLMKNRTGWWLVENNRKQIAWFPAPYLEDSKEMPIMEENYEEGMLYYVTQAYRAKQADELSLEFGIVVEVLEKKDSGWWLVWYNGTTGIVPSMFLQPYRNPLSKFLALASPSLCNSLPSLTEAPSLSSKNCASQQKGNQVYLSQKMQRQDTGSLEGKGIRSPSISSTSSNSSPASGRESWSSSSGNLSEQGFCGPCDPEGHIVLTEIQESGNPGSASLSQQQSNSGYEEESSGDPVHLLPSSGMGSLPRGPIVPPRPSPHEILQKCSSLTRRALQRSLAQPGRFPAVENKEGAI</sequence>
<dbReference type="GO" id="GO:0035091">
    <property type="term" value="F:phosphatidylinositol binding"/>
    <property type="evidence" value="ECO:0007669"/>
    <property type="project" value="InterPro"/>
</dbReference>
<protein>
    <submittedName>
        <fullName evidence="7">NADPH oxidase organizer 1</fullName>
    </submittedName>
</protein>
<dbReference type="Gene3D" id="2.30.30.40">
    <property type="entry name" value="SH3 Domains"/>
    <property type="match status" value="2"/>
</dbReference>
<dbReference type="PROSITE" id="PS50195">
    <property type="entry name" value="PX"/>
    <property type="match status" value="1"/>
</dbReference>
<dbReference type="Gene3D" id="3.30.1520.10">
    <property type="entry name" value="Phox-like domain"/>
    <property type="match status" value="1"/>
</dbReference>
<dbReference type="InterPro" id="IPR036028">
    <property type="entry name" value="SH3-like_dom_sf"/>
</dbReference>
<gene>
    <name evidence="7" type="primary">NOXO1</name>
</gene>
<evidence type="ECO:0000259" key="5">
    <source>
        <dbReference type="PROSITE" id="PS50195"/>
    </source>
</evidence>
<dbReference type="SUPFAM" id="SSF50044">
    <property type="entry name" value="SH3-domain"/>
    <property type="match status" value="2"/>
</dbReference>
<feature type="region of interest" description="Disordered" evidence="3">
    <location>
        <begin position="339"/>
        <end position="384"/>
    </location>
</feature>